<keyword evidence="1" id="KW-1277">Toxin-antitoxin system</keyword>
<keyword evidence="6" id="KW-1185">Reference proteome</keyword>
<dbReference type="GO" id="GO:0110001">
    <property type="term" value="C:toxin-antitoxin complex"/>
    <property type="evidence" value="ECO:0007669"/>
    <property type="project" value="InterPro"/>
</dbReference>
<organism evidence="5 6">
    <name type="scientific">Vulcanibacillus modesticaldus</name>
    <dbReference type="NCBI Taxonomy" id="337097"/>
    <lineage>
        <taxon>Bacteria</taxon>
        <taxon>Bacillati</taxon>
        <taxon>Bacillota</taxon>
        <taxon>Bacilli</taxon>
        <taxon>Bacillales</taxon>
        <taxon>Bacillaceae</taxon>
        <taxon>Vulcanibacillus</taxon>
    </lineage>
</organism>
<accession>A0A1D2YUH0</accession>
<dbReference type="NCBIfam" id="NF047751">
    <property type="entry name" value="HepT_toxin"/>
    <property type="match status" value="1"/>
</dbReference>
<dbReference type="PANTHER" id="PTHR33397">
    <property type="entry name" value="UPF0331 PROTEIN YUTE"/>
    <property type="match status" value="1"/>
</dbReference>
<evidence type="ECO:0008006" key="7">
    <source>
        <dbReference type="Google" id="ProtNLM"/>
    </source>
</evidence>
<comment type="caution">
    <text evidence="5">The sequence shown here is derived from an EMBL/GenBank/DDBJ whole genome shotgun (WGS) entry which is preliminary data.</text>
</comment>
<dbReference type="RefSeq" id="WP_069656754.1">
    <property type="nucleotide sequence ID" value="NZ_MIJF01000024.1"/>
</dbReference>
<evidence type="ECO:0000256" key="2">
    <source>
        <dbReference type="ARBA" id="ARBA00022722"/>
    </source>
</evidence>
<dbReference type="InterPro" id="IPR052379">
    <property type="entry name" value="Type_VII_TA_RNase"/>
</dbReference>
<dbReference type="Pfam" id="PF01934">
    <property type="entry name" value="HepT-like"/>
    <property type="match status" value="1"/>
</dbReference>
<gene>
    <name evidence="5" type="ORF">BHF71_01870</name>
</gene>
<dbReference type="InterPro" id="IPR008201">
    <property type="entry name" value="HepT-like"/>
</dbReference>
<dbReference type="Gene3D" id="1.20.120.580">
    <property type="entry name" value="bsu32300-like"/>
    <property type="match status" value="1"/>
</dbReference>
<evidence type="ECO:0000313" key="6">
    <source>
        <dbReference type="Proteomes" id="UP000243739"/>
    </source>
</evidence>
<dbReference type="InterPro" id="IPR037038">
    <property type="entry name" value="HepT-like_sf"/>
</dbReference>
<keyword evidence="2" id="KW-0540">Nuclease</keyword>
<sequence>MYNVNRKKIEEILNNLKQVLEIVRPILNYSQEQFIEDKFATLALERAMHISVESIVDVGNYLIDGFIMRDPGSYVDIIEILNDERVIPDEEAIKLKQLVEFRKNLVHDYTRLNYNYLFQLFKEMYNAISNFEKYVYEYLRKELG</sequence>
<dbReference type="GO" id="GO:0016787">
    <property type="term" value="F:hydrolase activity"/>
    <property type="evidence" value="ECO:0007669"/>
    <property type="project" value="UniProtKB-KW"/>
</dbReference>
<dbReference type="OrthoDB" id="2375467at2"/>
<keyword evidence="3" id="KW-0378">Hydrolase</keyword>
<comment type="similarity">
    <text evidence="4">Belongs to the HepT RNase toxin family.</text>
</comment>
<dbReference type="Proteomes" id="UP000243739">
    <property type="component" value="Unassembled WGS sequence"/>
</dbReference>
<protein>
    <recommendedName>
        <fullName evidence="7">DUF86 domain-containing protein</fullName>
    </recommendedName>
</protein>
<evidence type="ECO:0000256" key="1">
    <source>
        <dbReference type="ARBA" id="ARBA00022649"/>
    </source>
</evidence>
<dbReference type="STRING" id="337097.BHF71_01870"/>
<dbReference type="GO" id="GO:0004540">
    <property type="term" value="F:RNA nuclease activity"/>
    <property type="evidence" value="ECO:0007669"/>
    <property type="project" value="InterPro"/>
</dbReference>
<proteinExistence type="inferred from homology"/>
<evidence type="ECO:0000256" key="4">
    <source>
        <dbReference type="ARBA" id="ARBA00024207"/>
    </source>
</evidence>
<dbReference type="PANTHER" id="PTHR33397:SF5">
    <property type="entry name" value="RNASE YUTE-RELATED"/>
    <property type="match status" value="1"/>
</dbReference>
<evidence type="ECO:0000313" key="5">
    <source>
        <dbReference type="EMBL" id="OEF99360.1"/>
    </source>
</evidence>
<evidence type="ECO:0000256" key="3">
    <source>
        <dbReference type="ARBA" id="ARBA00022801"/>
    </source>
</evidence>
<reference evidence="5 6" key="1">
    <citation type="submission" date="2016-09" db="EMBL/GenBank/DDBJ databases">
        <title>Draft genome sequence for the type strain of Vulcanibacillus modesticaldus BR, a strictly anaerobic, moderately thermophilic, and nitrate-reducing bacterium from deep sea-hydrothermal vents of the Mid-Atlantic Ridge.</title>
        <authorList>
            <person name="Abin C.A."/>
            <person name="Hollibaugh J.T."/>
        </authorList>
    </citation>
    <scope>NUCLEOTIDE SEQUENCE [LARGE SCALE GENOMIC DNA]</scope>
    <source>
        <strain evidence="5 6">BR</strain>
    </source>
</reference>
<name>A0A1D2YUH0_9BACI</name>
<dbReference type="EMBL" id="MIJF01000024">
    <property type="protein sequence ID" value="OEF99360.1"/>
    <property type="molecule type" value="Genomic_DNA"/>
</dbReference>
<dbReference type="AlphaFoldDB" id="A0A1D2YUH0"/>